<organism evidence="1 2">
    <name type="scientific">Haemaphysalis longicornis</name>
    <name type="common">Bush tick</name>
    <dbReference type="NCBI Taxonomy" id="44386"/>
    <lineage>
        <taxon>Eukaryota</taxon>
        <taxon>Metazoa</taxon>
        <taxon>Ecdysozoa</taxon>
        <taxon>Arthropoda</taxon>
        <taxon>Chelicerata</taxon>
        <taxon>Arachnida</taxon>
        <taxon>Acari</taxon>
        <taxon>Parasitiformes</taxon>
        <taxon>Ixodida</taxon>
        <taxon>Ixodoidea</taxon>
        <taxon>Ixodidae</taxon>
        <taxon>Haemaphysalinae</taxon>
        <taxon>Haemaphysalis</taxon>
    </lineage>
</organism>
<dbReference type="OMA" id="ININDCW"/>
<name>A0A9J6FVM0_HAELO</name>
<protein>
    <submittedName>
        <fullName evidence="1">Uncharacterized protein</fullName>
    </submittedName>
</protein>
<evidence type="ECO:0000313" key="1">
    <source>
        <dbReference type="EMBL" id="KAH9366092.1"/>
    </source>
</evidence>
<gene>
    <name evidence="1" type="ORF">HPB48_019181</name>
</gene>
<dbReference type="Gene3D" id="1.20.1310.10">
    <property type="entry name" value="Cullin Repeats"/>
    <property type="match status" value="1"/>
</dbReference>
<proteinExistence type="predicted"/>
<reference evidence="1 2" key="1">
    <citation type="journal article" date="2020" name="Cell">
        <title>Large-Scale Comparative Analyses of Tick Genomes Elucidate Their Genetic Diversity and Vector Capacities.</title>
        <authorList>
            <consortium name="Tick Genome and Microbiome Consortium (TIGMIC)"/>
            <person name="Jia N."/>
            <person name="Wang J."/>
            <person name="Shi W."/>
            <person name="Du L."/>
            <person name="Sun Y."/>
            <person name="Zhan W."/>
            <person name="Jiang J.F."/>
            <person name="Wang Q."/>
            <person name="Zhang B."/>
            <person name="Ji P."/>
            <person name="Bell-Sakyi L."/>
            <person name="Cui X.M."/>
            <person name="Yuan T.T."/>
            <person name="Jiang B.G."/>
            <person name="Yang W.F."/>
            <person name="Lam T.T."/>
            <person name="Chang Q.C."/>
            <person name="Ding S.J."/>
            <person name="Wang X.J."/>
            <person name="Zhu J.G."/>
            <person name="Ruan X.D."/>
            <person name="Zhao L."/>
            <person name="Wei J.T."/>
            <person name="Ye R.Z."/>
            <person name="Que T.C."/>
            <person name="Du C.H."/>
            <person name="Zhou Y.H."/>
            <person name="Cheng J.X."/>
            <person name="Dai P.F."/>
            <person name="Guo W.B."/>
            <person name="Han X.H."/>
            <person name="Huang E.J."/>
            <person name="Li L.F."/>
            <person name="Wei W."/>
            <person name="Gao Y.C."/>
            <person name="Liu J.Z."/>
            <person name="Shao H.Z."/>
            <person name="Wang X."/>
            <person name="Wang C.C."/>
            <person name="Yang T.C."/>
            <person name="Huo Q.B."/>
            <person name="Li W."/>
            <person name="Chen H.Y."/>
            <person name="Chen S.E."/>
            <person name="Zhou L.G."/>
            <person name="Ni X.B."/>
            <person name="Tian J.H."/>
            <person name="Sheng Y."/>
            <person name="Liu T."/>
            <person name="Pan Y.S."/>
            <person name="Xia L.Y."/>
            <person name="Li J."/>
            <person name="Zhao F."/>
            <person name="Cao W.C."/>
        </authorList>
    </citation>
    <scope>NUCLEOTIDE SEQUENCE [LARGE SCALE GENOMIC DNA]</scope>
    <source>
        <strain evidence="1">HaeL-2018</strain>
    </source>
</reference>
<dbReference type="AlphaFoldDB" id="A0A9J6FVM0"/>
<dbReference type="VEuPathDB" id="VectorBase:HLOH_057154"/>
<dbReference type="InterPro" id="IPR016159">
    <property type="entry name" value="Cullin_repeat-like_dom_sf"/>
</dbReference>
<evidence type="ECO:0000313" key="2">
    <source>
        <dbReference type="Proteomes" id="UP000821853"/>
    </source>
</evidence>
<dbReference type="EMBL" id="JABSTR010000004">
    <property type="protein sequence ID" value="KAH9366092.1"/>
    <property type="molecule type" value="Genomic_DNA"/>
</dbReference>
<dbReference type="Proteomes" id="UP000821853">
    <property type="component" value="Chromosome 2"/>
</dbReference>
<comment type="caution">
    <text evidence="1">The sequence shown here is derived from an EMBL/GenBank/DDBJ whole genome shotgun (WGS) entry which is preliminary data.</text>
</comment>
<dbReference type="SUPFAM" id="SSF74788">
    <property type="entry name" value="Cullin repeat-like"/>
    <property type="match status" value="1"/>
</dbReference>
<sequence length="73" mass="9047">MLRFYNNQWQRFQFFSEVVRNLFAFHNQHWLTREREDNNNAWDTYQLPLVSWRGKFFPVLHAKVTMALTELIV</sequence>
<accession>A0A9J6FVM0</accession>
<keyword evidence="2" id="KW-1185">Reference proteome</keyword>